<protein>
    <submittedName>
        <fullName evidence="1">Helix-turn-helix transcriptional regulator</fullName>
    </submittedName>
</protein>
<evidence type="ECO:0000313" key="2">
    <source>
        <dbReference type="Proteomes" id="UP001596548"/>
    </source>
</evidence>
<reference evidence="2" key="1">
    <citation type="journal article" date="2019" name="Int. J. Syst. Evol. Microbiol.">
        <title>The Global Catalogue of Microorganisms (GCM) 10K type strain sequencing project: providing services to taxonomists for standard genome sequencing and annotation.</title>
        <authorList>
            <consortium name="The Broad Institute Genomics Platform"/>
            <consortium name="The Broad Institute Genome Sequencing Center for Infectious Disease"/>
            <person name="Wu L."/>
            <person name="Ma J."/>
        </authorList>
    </citation>
    <scope>NUCLEOTIDE SEQUENCE [LARGE SCALE GENOMIC DNA]</scope>
    <source>
        <strain evidence="2">XZYJT-10</strain>
    </source>
</reference>
<dbReference type="Proteomes" id="UP001596548">
    <property type="component" value="Unassembled WGS sequence"/>
</dbReference>
<gene>
    <name evidence="1" type="ORF">ACFQS1_13790</name>
</gene>
<proteinExistence type="predicted"/>
<name>A0ABW2HPB8_9ACTN</name>
<organism evidence="1 2">
    <name type="scientific">Paractinoplanes rhizophilus</name>
    <dbReference type="NCBI Taxonomy" id="1416877"/>
    <lineage>
        <taxon>Bacteria</taxon>
        <taxon>Bacillati</taxon>
        <taxon>Actinomycetota</taxon>
        <taxon>Actinomycetes</taxon>
        <taxon>Micromonosporales</taxon>
        <taxon>Micromonosporaceae</taxon>
        <taxon>Paractinoplanes</taxon>
    </lineage>
</organism>
<dbReference type="RefSeq" id="WP_378967772.1">
    <property type="nucleotide sequence ID" value="NZ_JBHTBJ010000008.1"/>
</dbReference>
<sequence>MTSPPSRLVGAHEIRLRLGLSRQRVQQLTHFSTFPKPIAELEQGKVWRSEDIEAWILAHRPKDRRAADKAG</sequence>
<evidence type="ECO:0000313" key="1">
    <source>
        <dbReference type="EMBL" id="MFC7275063.1"/>
    </source>
</evidence>
<accession>A0ABW2HPB8</accession>
<comment type="caution">
    <text evidence="1">The sequence shown here is derived from an EMBL/GenBank/DDBJ whole genome shotgun (WGS) entry which is preliminary data.</text>
</comment>
<dbReference type="EMBL" id="JBHTBJ010000008">
    <property type="protein sequence ID" value="MFC7275063.1"/>
    <property type="molecule type" value="Genomic_DNA"/>
</dbReference>
<keyword evidence="2" id="KW-1185">Reference proteome</keyword>